<reference evidence="3 4" key="1">
    <citation type="submission" date="2021-05" db="EMBL/GenBank/DDBJ databases">
        <title>Novel Bacillus species.</title>
        <authorList>
            <person name="Liu G."/>
        </authorList>
    </citation>
    <scope>NUCLEOTIDE SEQUENCE [LARGE SCALE GENOMIC DNA]</scope>
    <source>
        <strain evidence="3 4">FJAT-49705</strain>
    </source>
</reference>
<organism evidence="3 4">
    <name type="scientific">Cytobacillus citreus</name>
    <dbReference type="NCBI Taxonomy" id="2833586"/>
    <lineage>
        <taxon>Bacteria</taxon>
        <taxon>Bacillati</taxon>
        <taxon>Bacillota</taxon>
        <taxon>Bacilli</taxon>
        <taxon>Bacillales</taxon>
        <taxon>Bacillaceae</taxon>
        <taxon>Cytobacillus</taxon>
    </lineage>
</organism>
<proteinExistence type="predicted"/>
<evidence type="ECO:0000313" key="4">
    <source>
        <dbReference type="Proteomes" id="UP000681027"/>
    </source>
</evidence>
<protein>
    <submittedName>
        <fullName evidence="3">Type II secretion system protein</fullName>
    </submittedName>
</protein>
<evidence type="ECO:0000256" key="1">
    <source>
        <dbReference type="SAM" id="Coils"/>
    </source>
</evidence>
<dbReference type="RefSeq" id="WP_213102911.1">
    <property type="nucleotide sequence ID" value="NZ_JAGYPM010000003.1"/>
</dbReference>
<feature type="coiled-coil region" evidence="1">
    <location>
        <begin position="73"/>
        <end position="100"/>
    </location>
</feature>
<keyword evidence="2" id="KW-1133">Transmembrane helix</keyword>
<comment type="caution">
    <text evidence="3">The sequence shown here is derived from an EMBL/GenBank/DDBJ whole genome shotgun (WGS) entry which is preliminary data.</text>
</comment>
<keyword evidence="2" id="KW-0472">Membrane</keyword>
<gene>
    <name evidence="3" type="ORF">KHA94_14915</name>
</gene>
<sequence>MEEIKKLLVNKRGYALLTVLLTITIFMIISLSFMGQSANSMKQNKEVEKKSQSVALSEMGILYFESAIKNAYYSNYNIVLQEIKNERENHIKNKELKDNQYYIQKARDKMKEIIKIKIITELENKPPVPFEIDYQVDPDGSKSNEISIVFISTGNESGKKTKIKASMTIDFTDFLTMEDKDSGNPGESESLLSGNEILDPGNLTACRNEQTDFTNSRCQINGSASYHNNQKLVFDNSVFRVNGTLSFQNLNNKDMNDSIIYVLGSMTTENLNSLKQSKIHVNGAANFGHFNGSGLTDSIIEVAGSATFDNMKMDNSKIFVGSPARFNQINNMNNSIIFINSSASIQGINLESNSTVCVNGNLSINNINDNSKGSSKIYAESSSHSKVITNPTSFENACKRNSTIKWGDPTISIKYDYNYN</sequence>
<dbReference type="Proteomes" id="UP000681027">
    <property type="component" value="Unassembled WGS sequence"/>
</dbReference>
<evidence type="ECO:0000313" key="3">
    <source>
        <dbReference type="EMBL" id="MBS4191479.1"/>
    </source>
</evidence>
<keyword evidence="4" id="KW-1185">Reference proteome</keyword>
<evidence type="ECO:0000256" key="2">
    <source>
        <dbReference type="SAM" id="Phobius"/>
    </source>
</evidence>
<feature type="transmembrane region" description="Helical" evidence="2">
    <location>
        <begin position="12"/>
        <end position="34"/>
    </location>
</feature>
<dbReference type="EMBL" id="JAGYPM010000003">
    <property type="protein sequence ID" value="MBS4191479.1"/>
    <property type="molecule type" value="Genomic_DNA"/>
</dbReference>
<accession>A0ABS5NX27</accession>
<keyword evidence="2" id="KW-0812">Transmembrane</keyword>
<name>A0ABS5NX27_9BACI</name>
<keyword evidence="1" id="KW-0175">Coiled coil</keyword>